<reference evidence="1" key="1">
    <citation type="submission" date="2018-02" db="EMBL/GenBank/DDBJ databases">
        <title>Rhizophora mucronata_Transcriptome.</title>
        <authorList>
            <person name="Meera S.P."/>
            <person name="Sreeshan A."/>
            <person name="Augustine A."/>
        </authorList>
    </citation>
    <scope>NUCLEOTIDE SEQUENCE</scope>
    <source>
        <tissue evidence="1">Leaf</tissue>
    </source>
</reference>
<name>A0A2P2PBY7_RHIMU</name>
<dbReference type="AlphaFoldDB" id="A0A2P2PBY7"/>
<organism evidence="1">
    <name type="scientific">Rhizophora mucronata</name>
    <name type="common">Asiatic mangrove</name>
    <dbReference type="NCBI Taxonomy" id="61149"/>
    <lineage>
        <taxon>Eukaryota</taxon>
        <taxon>Viridiplantae</taxon>
        <taxon>Streptophyta</taxon>
        <taxon>Embryophyta</taxon>
        <taxon>Tracheophyta</taxon>
        <taxon>Spermatophyta</taxon>
        <taxon>Magnoliopsida</taxon>
        <taxon>eudicotyledons</taxon>
        <taxon>Gunneridae</taxon>
        <taxon>Pentapetalae</taxon>
        <taxon>rosids</taxon>
        <taxon>fabids</taxon>
        <taxon>Malpighiales</taxon>
        <taxon>Rhizophoraceae</taxon>
        <taxon>Rhizophora</taxon>
    </lineage>
</organism>
<accession>A0A2P2PBY7</accession>
<evidence type="ECO:0000313" key="1">
    <source>
        <dbReference type="EMBL" id="MBX52189.1"/>
    </source>
</evidence>
<sequence length="48" mass="5500">MICNLSKGRTKKQKGGVGYSKMSCMITIYELKQGKLNVRRKKEQLEHG</sequence>
<protein>
    <submittedName>
        <fullName evidence="1">Uncharacterized protein</fullName>
    </submittedName>
</protein>
<proteinExistence type="predicted"/>
<dbReference type="EMBL" id="GGEC01071705">
    <property type="protein sequence ID" value="MBX52189.1"/>
    <property type="molecule type" value="Transcribed_RNA"/>
</dbReference>